<evidence type="ECO:0000313" key="1">
    <source>
        <dbReference type="EMBL" id="CEG47544.1"/>
    </source>
</evidence>
<dbReference type="EMBL" id="CCYD01002589">
    <property type="protein sequence ID" value="CEG47544.1"/>
    <property type="molecule type" value="Genomic_DNA"/>
</dbReference>
<dbReference type="GeneID" id="36399467"/>
<protein>
    <submittedName>
        <fullName evidence="1">Uncharacterized protein</fullName>
    </submittedName>
</protein>
<name>A0A0P1AYL3_PLAHL</name>
<reference evidence="2" key="1">
    <citation type="submission" date="2014-09" db="EMBL/GenBank/DDBJ databases">
        <authorList>
            <person name="Sharma Rahul"/>
            <person name="Thines Marco"/>
        </authorList>
    </citation>
    <scope>NUCLEOTIDE SEQUENCE [LARGE SCALE GENOMIC DNA]</scope>
</reference>
<dbReference type="RefSeq" id="XP_024583913.1">
    <property type="nucleotide sequence ID" value="XM_024718522.1"/>
</dbReference>
<dbReference type="AlphaFoldDB" id="A0A0P1AYL3"/>
<dbReference type="Proteomes" id="UP000054928">
    <property type="component" value="Unassembled WGS sequence"/>
</dbReference>
<evidence type="ECO:0000313" key="2">
    <source>
        <dbReference type="Proteomes" id="UP000054928"/>
    </source>
</evidence>
<keyword evidence="2" id="KW-1185">Reference proteome</keyword>
<accession>A0A0P1AYL3</accession>
<proteinExistence type="predicted"/>
<sequence>MICVLLSPHLRQNLVRLRYCHYGFLNSVRGIVYMLLGTVGVGEVKEIQACRRQKP</sequence>
<organism evidence="1 2">
    <name type="scientific">Plasmopara halstedii</name>
    <name type="common">Downy mildew of sunflower</name>
    <dbReference type="NCBI Taxonomy" id="4781"/>
    <lineage>
        <taxon>Eukaryota</taxon>
        <taxon>Sar</taxon>
        <taxon>Stramenopiles</taxon>
        <taxon>Oomycota</taxon>
        <taxon>Peronosporomycetes</taxon>
        <taxon>Peronosporales</taxon>
        <taxon>Peronosporaceae</taxon>
        <taxon>Plasmopara</taxon>
    </lineage>
</organism>